<dbReference type="EMBL" id="KE504288">
    <property type="protein sequence ID" value="EPS93247.1"/>
    <property type="molecule type" value="Genomic_DNA"/>
</dbReference>
<gene>
    <name evidence="3" type="ORF">FOMPIDRAFT_1026594</name>
</gene>
<feature type="compositionally biased region" description="Low complexity" evidence="2">
    <location>
        <begin position="243"/>
        <end position="252"/>
    </location>
</feature>
<evidence type="ECO:0000256" key="1">
    <source>
        <dbReference type="SAM" id="Coils"/>
    </source>
</evidence>
<reference evidence="3 4" key="1">
    <citation type="journal article" date="2012" name="Science">
        <title>The Paleozoic origin of enzymatic lignin decomposition reconstructed from 31 fungal genomes.</title>
        <authorList>
            <person name="Floudas D."/>
            <person name="Binder M."/>
            <person name="Riley R."/>
            <person name="Barry K."/>
            <person name="Blanchette R.A."/>
            <person name="Henrissat B."/>
            <person name="Martinez A.T."/>
            <person name="Otillar R."/>
            <person name="Spatafora J.W."/>
            <person name="Yadav J.S."/>
            <person name="Aerts A."/>
            <person name="Benoit I."/>
            <person name="Boyd A."/>
            <person name="Carlson A."/>
            <person name="Copeland A."/>
            <person name="Coutinho P.M."/>
            <person name="de Vries R.P."/>
            <person name="Ferreira P."/>
            <person name="Findley K."/>
            <person name="Foster B."/>
            <person name="Gaskell J."/>
            <person name="Glotzer D."/>
            <person name="Gorecki P."/>
            <person name="Heitman J."/>
            <person name="Hesse C."/>
            <person name="Hori C."/>
            <person name="Igarashi K."/>
            <person name="Jurgens J.A."/>
            <person name="Kallen N."/>
            <person name="Kersten P."/>
            <person name="Kohler A."/>
            <person name="Kuees U."/>
            <person name="Kumar T.K.A."/>
            <person name="Kuo A."/>
            <person name="LaButti K."/>
            <person name="Larrondo L.F."/>
            <person name="Lindquist E."/>
            <person name="Ling A."/>
            <person name="Lombard V."/>
            <person name="Lucas S."/>
            <person name="Lundell T."/>
            <person name="Martin R."/>
            <person name="McLaughlin D.J."/>
            <person name="Morgenstern I."/>
            <person name="Morin E."/>
            <person name="Murat C."/>
            <person name="Nagy L.G."/>
            <person name="Nolan M."/>
            <person name="Ohm R.A."/>
            <person name="Patyshakuliyeva A."/>
            <person name="Rokas A."/>
            <person name="Ruiz-Duenas F.J."/>
            <person name="Sabat G."/>
            <person name="Salamov A."/>
            <person name="Samejima M."/>
            <person name="Schmutz J."/>
            <person name="Slot J.C."/>
            <person name="St John F."/>
            <person name="Stenlid J."/>
            <person name="Sun H."/>
            <person name="Sun S."/>
            <person name="Syed K."/>
            <person name="Tsang A."/>
            <person name="Wiebenga A."/>
            <person name="Young D."/>
            <person name="Pisabarro A."/>
            <person name="Eastwood D.C."/>
            <person name="Martin F."/>
            <person name="Cullen D."/>
            <person name="Grigoriev I.V."/>
            <person name="Hibbett D.S."/>
        </authorList>
    </citation>
    <scope>NUCLEOTIDE SEQUENCE</scope>
    <source>
        <strain evidence="4">FP-58527</strain>
    </source>
</reference>
<dbReference type="InParanoid" id="S8DKG2"/>
<dbReference type="HOGENOM" id="CLU_754471_0_0_1"/>
<evidence type="ECO:0000313" key="3">
    <source>
        <dbReference type="EMBL" id="EPS93247.1"/>
    </source>
</evidence>
<feature type="coiled-coil region" evidence="1">
    <location>
        <begin position="38"/>
        <end position="65"/>
    </location>
</feature>
<organism evidence="3 4">
    <name type="scientific">Fomitopsis schrenkii</name>
    <name type="common">Brown rot fungus</name>
    <dbReference type="NCBI Taxonomy" id="2126942"/>
    <lineage>
        <taxon>Eukaryota</taxon>
        <taxon>Fungi</taxon>
        <taxon>Dikarya</taxon>
        <taxon>Basidiomycota</taxon>
        <taxon>Agaricomycotina</taxon>
        <taxon>Agaricomycetes</taxon>
        <taxon>Polyporales</taxon>
        <taxon>Fomitopsis</taxon>
    </lineage>
</organism>
<dbReference type="AlphaFoldDB" id="S8DKG2"/>
<sequence length="367" mass="39392">MRSMQDSLETLISRTAQPCSRGNGSQFREGSPTIVSPSEQYASKIEQLQHQLNAVRGELNETRSTNYTLEDQRVKNEARVSDLVKQLFAAHVEARDLQDLLKAAQDACTASQATVSGMESQTRVLREENGLLKQRVESLTAESKQRQLDFEELNERFATAIAQHEEEVASLCMAVEVVKDAVARPGLLGTVRNKVAQVYKGVGGYLPQSPAVHQTEITAGGEPLASRSAVLVEEPLSDVNGEPSSSAPQPASETARNVDGAMLSDDSESSTAGSMASLDDLDSDSDHAPEEPPQPTIRPVALPTGAATGSGLRAVTQTAIAGSSQSKTSRKIEDVLTPLPVKAITQAALDHLQRVGSRWPLITDDRD</sequence>
<protein>
    <submittedName>
        <fullName evidence="3">Uncharacterized protein</fullName>
    </submittedName>
</protein>
<evidence type="ECO:0000256" key="2">
    <source>
        <dbReference type="SAM" id="MobiDB-lite"/>
    </source>
</evidence>
<keyword evidence="1" id="KW-0175">Coiled coil</keyword>
<feature type="region of interest" description="Disordered" evidence="2">
    <location>
        <begin position="237"/>
        <end position="310"/>
    </location>
</feature>
<dbReference type="OrthoDB" id="2797495at2759"/>
<accession>S8DKG2</accession>
<evidence type="ECO:0000313" key="4">
    <source>
        <dbReference type="Proteomes" id="UP000015241"/>
    </source>
</evidence>
<keyword evidence="4" id="KW-1185">Reference proteome</keyword>
<dbReference type="Proteomes" id="UP000015241">
    <property type="component" value="Unassembled WGS sequence"/>
</dbReference>
<dbReference type="Gene3D" id="1.10.287.1490">
    <property type="match status" value="1"/>
</dbReference>
<feature type="region of interest" description="Disordered" evidence="2">
    <location>
        <begin position="1"/>
        <end position="35"/>
    </location>
</feature>
<proteinExistence type="predicted"/>
<name>S8DKG2_FOMSC</name>